<keyword evidence="7" id="KW-1133">Transmembrane helix</keyword>
<gene>
    <name evidence="8" type="ORF">GCM10011333_22280</name>
</gene>
<protein>
    <recommendedName>
        <fullName evidence="10">D-methionine transport system substrate-binding protein</fullName>
    </recommendedName>
</protein>
<reference evidence="8" key="1">
    <citation type="journal article" date="2014" name="Int. J. Syst. Evol. Microbiol.">
        <title>Complete genome sequence of Corynebacterium casei LMG S-19264T (=DSM 44701T), isolated from a smear-ripened cheese.</title>
        <authorList>
            <consortium name="US DOE Joint Genome Institute (JGI-PGF)"/>
            <person name="Walter F."/>
            <person name="Albersmeier A."/>
            <person name="Kalinowski J."/>
            <person name="Ruckert C."/>
        </authorList>
    </citation>
    <scope>NUCLEOTIDE SEQUENCE</scope>
    <source>
        <strain evidence="8">CGMCC 1.12785</strain>
    </source>
</reference>
<comment type="similarity">
    <text evidence="2">Belongs to the NlpA lipoprotein family.</text>
</comment>
<evidence type="ECO:0000256" key="4">
    <source>
        <dbReference type="ARBA" id="ARBA00023136"/>
    </source>
</evidence>
<evidence type="ECO:0000256" key="5">
    <source>
        <dbReference type="ARBA" id="ARBA00023139"/>
    </source>
</evidence>
<proteinExistence type="inferred from homology"/>
<keyword evidence="9" id="KW-1185">Reference proteome</keyword>
<keyword evidence="4 7" id="KW-0472">Membrane</keyword>
<dbReference type="Pfam" id="PF03180">
    <property type="entry name" value="Lipoprotein_9"/>
    <property type="match status" value="1"/>
</dbReference>
<keyword evidence="3" id="KW-0732">Signal</keyword>
<dbReference type="AlphaFoldDB" id="A0A8J2TZ42"/>
<evidence type="ECO:0000313" key="9">
    <source>
        <dbReference type="Proteomes" id="UP000616114"/>
    </source>
</evidence>
<evidence type="ECO:0008006" key="10">
    <source>
        <dbReference type="Google" id="ProtNLM"/>
    </source>
</evidence>
<reference evidence="8" key="2">
    <citation type="submission" date="2020-09" db="EMBL/GenBank/DDBJ databases">
        <authorList>
            <person name="Sun Q."/>
            <person name="Zhou Y."/>
        </authorList>
    </citation>
    <scope>NUCLEOTIDE SEQUENCE</scope>
    <source>
        <strain evidence="8">CGMCC 1.12785</strain>
    </source>
</reference>
<feature type="transmembrane region" description="Helical" evidence="7">
    <location>
        <begin position="21"/>
        <end position="41"/>
    </location>
</feature>
<dbReference type="Proteomes" id="UP000616114">
    <property type="component" value="Unassembled WGS sequence"/>
</dbReference>
<dbReference type="EMBL" id="BMFY01000009">
    <property type="protein sequence ID" value="GGA18712.1"/>
    <property type="molecule type" value="Genomic_DNA"/>
</dbReference>
<dbReference type="PANTHER" id="PTHR30429:SF3">
    <property type="entry name" value="LIPOPROTEIN"/>
    <property type="match status" value="1"/>
</dbReference>
<name>A0A8J2TZ42_9MICO</name>
<evidence type="ECO:0000256" key="2">
    <source>
        <dbReference type="ARBA" id="ARBA00008973"/>
    </source>
</evidence>
<dbReference type="SUPFAM" id="SSF53850">
    <property type="entry name" value="Periplasmic binding protein-like II"/>
    <property type="match status" value="1"/>
</dbReference>
<evidence type="ECO:0000256" key="7">
    <source>
        <dbReference type="SAM" id="Phobius"/>
    </source>
</evidence>
<evidence type="ECO:0000256" key="1">
    <source>
        <dbReference type="ARBA" id="ARBA00004635"/>
    </source>
</evidence>
<keyword evidence="7" id="KW-0812">Transmembrane</keyword>
<comment type="subcellular location">
    <subcellularLocation>
        <location evidence="1">Membrane</location>
        <topology evidence="1">Lipid-anchor</topology>
    </subcellularLocation>
</comment>
<keyword evidence="5" id="KW-0564">Palmitate</keyword>
<dbReference type="GO" id="GO:0016020">
    <property type="term" value="C:membrane"/>
    <property type="evidence" value="ECO:0007669"/>
    <property type="project" value="UniProtKB-SubCell"/>
</dbReference>
<comment type="caution">
    <text evidence="8">The sequence shown here is derived from an EMBL/GenBank/DDBJ whole genome shotgun (WGS) entry which is preliminary data.</text>
</comment>
<evidence type="ECO:0000256" key="6">
    <source>
        <dbReference type="ARBA" id="ARBA00023288"/>
    </source>
</evidence>
<dbReference type="RefSeq" id="WP_188550962.1">
    <property type="nucleotide sequence ID" value="NZ_BMFY01000009.1"/>
</dbReference>
<keyword evidence="6" id="KW-0449">Lipoprotein</keyword>
<sequence>MSAKSELRRSVEDSRRKRRTTILVIAGVAVVALVAGIIGVVRTLSGEEAADDGRLAITIAAGEDNEYHDTIAEVAAEKGLDVTWQNLDDWVLPNTEVAAGTLDANSFQHILFLSNFNVENGEDLQPVFSTIMSRWGIFSPRLDSTEEIEPGSAIGIPDDPSNGGRALFILQDAGLIELDPEAGAYPDTDDIIDNPRDLSFTEITATTIPQQFDDPSLAAVVVGIHYFDPSQNIEIEDALYLDDPDAESSLPYVNVVATRADNLDNPAWDILEEAYDDPRVIEAIEEEFFGTTMRVHVPAETLRETLAELQEEAQQNQGA</sequence>
<dbReference type="InterPro" id="IPR004872">
    <property type="entry name" value="Lipoprotein_NlpA"/>
</dbReference>
<organism evidence="8 9">
    <name type="scientific">Sediminivirga luteola</name>
    <dbReference type="NCBI Taxonomy" id="1774748"/>
    <lineage>
        <taxon>Bacteria</taxon>
        <taxon>Bacillati</taxon>
        <taxon>Actinomycetota</taxon>
        <taxon>Actinomycetes</taxon>
        <taxon>Micrococcales</taxon>
        <taxon>Brevibacteriaceae</taxon>
        <taxon>Sediminivirga</taxon>
    </lineage>
</organism>
<dbReference type="PANTHER" id="PTHR30429">
    <property type="entry name" value="D-METHIONINE-BINDING LIPOPROTEIN METQ"/>
    <property type="match status" value="1"/>
</dbReference>
<evidence type="ECO:0000313" key="8">
    <source>
        <dbReference type="EMBL" id="GGA18712.1"/>
    </source>
</evidence>
<evidence type="ECO:0000256" key="3">
    <source>
        <dbReference type="ARBA" id="ARBA00022729"/>
    </source>
</evidence>
<dbReference type="Gene3D" id="3.40.190.10">
    <property type="entry name" value="Periplasmic binding protein-like II"/>
    <property type="match status" value="2"/>
</dbReference>
<accession>A0A8J2TZ42</accession>